<keyword evidence="2" id="KW-1185">Reference proteome</keyword>
<proteinExistence type="predicted"/>
<comment type="caution">
    <text evidence="1">The sequence shown here is derived from an EMBL/GenBank/DDBJ whole genome shotgun (WGS) entry which is preliminary data.</text>
</comment>
<reference evidence="1 2" key="1">
    <citation type="submission" date="2017-05" db="EMBL/GenBank/DDBJ databases">
        <title>Chromobacterium violaceum GHPS1 isolated from Hydrocarbon polluted soil in French Guiana display an awesome secondary metabolite arsenal and a battery of drug and heavy-metal-resistance and detoxification of xenobiotics proteins.</title>
        <authorList>
            <person name="Belbahri L."/>
        </authorList>
    </citation>
    <scope>NUCLEOTIDE SEQUENCE [LARGE SCALE GENOMIC DNA]</scope>
    <source>
        <strain evidence="1 2">GHPS1</strain>
    </source>
</reference>
<dbReference type="RefSeq" id="WP_087698339.1">
    <property type="nucleotide sequence ID" value="NZ_NHOO01000014.1"/>
</dbReference>
<protein>
    <recommendedName>
        <fullName evidence="3">Streptogramin lyase</fullName>
    </recommendedName>
</protein>
<dbReference type="SUPFAM" id="SSF63829">
    <property type="entry name" value="Calcium-dependent phosphotriesterase"/>
    <property type="match status" value="1"/>
</dbReference>
<evidence type="ECO:0000313" key="2">
    <source>
        <dbReference type="Proteomes" id="UP000196342"/>
    </source>
</evidence>
<dbReference type="EMBL" id="NHOO01000014">
    <property type="protein sequence ID" value="OVE46932.1"/>
    <property type="molecule type" value="Genomic_DNA"/>
</dbReference>
<sequence length="711" mass="74842">MAITPIAAKQTDWKASSTTAGLASLYLMPDGSVWAGREGQKRGQLGEAYQIEAGGTKNTVLLPYPSYIAMPGDDTPAPSARAIRADADGKIWVAESSYGLLYRIDPGKLSSGRGQAEIVYQSPDGRKGGGVPFQFGGLAFQPKSPATGNKGLVWVCEQNHGMLYAFDAAAAPGSAPLVELQLKQDKVVWLTSPILQPGAEPVLWLLLVDYQTTEAIGAASQLVSVPAKVGVKVSDCKFTAAPQAMSMALRDRALYVGDSKGRVHRVDTSSLGRSLQMLATLDAPALLLHMAVDGGGYLWVANAVAKGMLYVLSPSGEMMAALSLSRGATDVLPGELAWNAKDDTVLVADVGDNGRVMQVTLEGVPIGPVGPDGKAHYTILANPDHGTTKPGAVFAAPDGIKLEARSTLNDKPPIAIAVSLRVDPAEAGGHLGADGLRRNVLIPAAGYALKDLTAGDKGIQVKLIVSGRGLEDKVVFVGDIHAPTTSVSFDPKGPLRIVQGQTVRSSENVIVTTSPNDGRSIEVTIGAGAYFGNEANPESNRKVASGMHLPDITAGKIAGPVLVTAKSDEASSPLVVDVVPLPKTIYSNIQGNVHITHFAQAIGAMAFMVQGYKELDNAESGEVPVPFWPVRVEIAKESYDLGIRFKDTGKPNSTQVREFVTNEKGVATLPPDSMTVPMVFGPVTLEYQAAVDLQGNYMDKVKKTATFYIIA</sequence>
<dbReference type="Gene3D" id="2.130.10.10">
    <property type="entry name" value="YVTN repeat-like/Quinoprotein amine dehydrogenase"/>
    <property type="match status" value="1"/>
</dbReference>
<accession>A0A202B696</accession>
<evidence type="ECO:0008006" key="3">
    <source>
        <dbReference type="Google" id="ProtNLM"/>
    </source>
</evidence>
<organism evidence="1 2">
    <name type="scientific">Chromobacterium violaceum</name>
    <dbReference type="NCBI Taxonomy" id="536"/>
    <lineage>
        <taxon>Bacteria</taxon>
        <taxon>Pseudomonadati</taxon>
        <taxon>Pseudomonadota</taxon>
        <taxon>Betaproteobacteria</taxon>
        <taxon>Neisseriales</taxon>
        <taxon>Chromobacteriaceae</taxon>
        <taxon>Chromobacterium</taxon>
    </lineage>
</organism>
<dbReference type="Proteomes" id="UP000196342">
    <property type="component" value="Unassembled WGS sequence"/>
</dbReference>
<name>A0A202B696_CHRVL</name>
<dbReference type="InterPro" id="IPR015943">
    <property type="entry name" value="WD40/YVTN_repeat-like_dom_sf"/>
</dbReference>
<evidence type="ECO:0000313" key="1">
    <source>
        <dbReference type="EMBL" id="OVE46932.1"/>
    </source>
</evidence>
<gene>
    <name evidence="1" type="ORF">CBW21_16115</name>
</gene>
<dbReference type="AlphaFoldDB" id="A0A202B696"/>